<dbReference type="InterPro" id="IPR046358">
    <property type="entry name" value="Flagellin_C"/>
</dbReference>
<organism evidence="7 8">
    <name type="scientific">Guptibacillus hwajinpoensis</name>
    <dbReference type="NCBI Taxonomy" id="208199"/>
    <lineage>
        <taxon>Bacteria</taxon>
        <taxon>Bacillati</taxon>
        <taxon>Bacillota</taxon>
        <taxon>Bacilli</taxon>
        <taxon>Bacillales</taxon>
        <taxon>Guptibacillaceae</taxon>
        <taxon>Guptibacillus</taxon>
    </lineage>
</organism>
<dbReference type="Pfam" id="PF00669">
    <property type="entry name" value="Flagellin_N"/>
    <property type="match status" value="1"/>
</dbReference>
<accession>A0A845EVP9</accession>
<dbReference type="InterPro" id="IPR042187">
    <property type="entry name" value="Flagellin_C_sub2"/>
</dbReference>
<protein>
    <recommendedName>
        <fullName evidence="2 4">Flagellin</fullName>
    </recommendedName>
</protein>
<keyword evidence="7" id="KW-0969">Cilium</keyword>
<dbReference type="PANTHER" id="PTHR42792:SF2">
    <property type="entry name" value="FLAGELLIN"/>
    <property type="match status" value="1"/>
</dbReference>
<dbReference type="Gene3D" id="6.10.10.10">
    <property type="entry name" value="Flagellar export chaperone, C-terminal domain"/>
    <property type="match status" value="1"/>
</dbReference>
<comment type="similarity">
    <text evidence="1 4">Belongs to the bacterial flagellin family.</text>
</comment>
<keyword evidence="7" id="KW-0966">Cell projection</keyword>
<evidence type="ECO:0000313" key="7">
    <source>
        <dbReference type="EMBL" id="MYL62468.1"/>
    </source>
</evidence>
<evidence type="ECO:0000256" key="3">
    <source>
        <dbReference type="ARBA" id="ARBA00023143"/>
    </source>
</evidence>
<dbReference type="Gene3D" id="1.20.1330.10">
    <property type="entry name" value="f41 fragment of flagellin, N-terminal domain"/>
    <property type="match status" value="1"/>
</dbReference>
<comment type="subcellular location">
    <subcellularLocation>
        <location evidence="4">Secreted</location>
    </subcellularLocation>
    <subcellularLocation>
        <location evidence="4">Bacterial flagellum</location>
    </subcellularLocation>
</comment>
<dbReference type="GO" id="GO:0005198">
    <property type="term" value="F:structural molecule activity"/>
    <property type="evidence" value="ECO:0007669"/>
    <property type="project" value="UniProtKB-UniRule"/>
</dbReference>
<reference evidence="7 8" key="1">
    <citation type="submission" date="2019-11" db="EMBL/GenBank/DDBJ databases">
        <title>Genome sequences of 17 halophilic strains isolated from different environments.</title>
        <authorList>
            <person name="Furrow R.E."/>
        </authorList>
    </citation>
    <scope>NUCLEOTIDE SEQUENCE [LARGE SCALE GENOMIC DNA]</scope>
    <source>
        <strain evidence="7 8">22506_14_FS</strain>
    </source>
</reference>
<dbReference type="PANTHER" id="PTHR42792">
    <property type="entry name" value="FLAGELLIN"/>
    <property type="match status" value="1"/>
</dbReference>
<dbReference type="RefSeq" id="WP_160918457.1">
    <property type="nucleotide sequence ID" value="NZ_WMEY01000001.1"/>
</dbReference>
<dbReference type="Pfam" id="PF00700">
    <property type="entry name" value="Flagellin_C"/>
    <property type="match status" value="1"/>
</dbReference>
<feature type="domain" description="Flagellin N-terminal" evidence="5">
    <location>
        <begin position="3"/>
        <end position="139"/>
    </location>
</feature>
<comment type="function">
    <text evidence="4">Flagellin is the subunit protein which polymerizes to form the filaments of bacterial flagella.</text>
</comment>
<dbReference type="EMBL" id="WMEY01000001">
    <property type="protein sequence ID" value="MYL62468.1"/>
    <property type="molecule type" value="Genomic_DNA"/>
</dbReference>
<dbReference type="SUPFAM" id="SSF64518">
    <property type="entry name" value="Phase 1 flagellin"/>
    <property type="match status" value="1"/>
</dbReference>
<dbReference type="InterPro" id="IPR001029">
    <property type="entry name" value="Flagellin_N"/>
</dbReference>
<evidence type="ECO:0000256" key="2">
    <source>
        <dbReference type="ARBA" id="ARBA00020110"/>
    </source>
</evidence>
<feature type="domain" description="Flagellin C-terminal" evidence="6">
    <location>
        <begin position="194"/>
        <end position="279"/>
    </location>
</feature>
<evidence type="ECO:0000259" key="5">
    <source>
        <dbReference type="Pfam" id="PF00669"/>
    </source>
</evidence>
<evidence type="ECO:0000256" key="1">
    <source>
        <dbReference type="ARBA" id="ARBA00005709"/>
    </source>
</evidence>
<dbReference type="AlphaFoldDB" id="A0A845EVP9"/>
<dbReference type="PRINTS" id="PR00207">
    <property type="entry name" value="FLAGELLIN"/>
</dbReference>
<keyword evidence="4" id="KW-0964">Secreted</keyword>
<evidence type="ECO:0000259" key="6">
    <source>
        <dbReference type="Pfam" id="PF00700"/>
    </source>
</evidence>
<keyword evidence="7" id="KW-0282">Flagellum</keyword>
<proteinExistence type="inferred from homology"/>
<evidence type="ECO:0000313" key="8">
    <source>
        <dbReference type="Proteomes" id="UP000447833"/>
    </source>
</evidence>
<dbReference type="GO" id="GO:0009288">
    <property type="term" value="C:bacterial-type flagellum"/>
    <property type="evidence" value="ECO:0007669"/>
    <property type="project" value="UniProtKB-SubCell"/>
</dbReference>
<dbReference type="InterPro" id="IPR001492">
    <property type="entry name" value="Flagellin"/>
</dbReference>
<dbReference type="GO" id="GO:0005576">
    <property type="term" value="C:extracellular region"/>
    <property type="evidence" value="ECO:0007669"/>
    <property type="project" value="UniProtKB-SubCell"/>
</dbReference>
<comment type="caution">
    <text evidence="7">The sequence shown here is derived from an EMBL/GenBank/DDBJ whole genome shotgun (WGS) entry which is preliminary data.</text>
</comment>
<sequence>MIINHNLAAMNTYNQMGSNQLNASKNMEKLSSGLRINNAADDAAGLSISEKMRAQIRGLDQASRNAQDGISLLQTAEGGLNEAHSILQRMRELSVQATNDTNITEDRDAIQTELNELTSELGNINTRTAFNKQNLLDASSGSAADGKITLQVGANTSETMVMDFAKKGINLTEIVGTDLASLSVATSTDADASLQAIETAIQDVSAGRSQIGAYQNRLEHTINNLGTSSENLTAAESRVRDVDMAKEMMDFTKNNILNQASQAMLAQANQSSSAVLQLLR</sequence>
<evidence type="ECO:0000256" key="4">
    <source>
        <dbReference type="RuleBase" id="RU362073"/>
    </source>
</evidence>
<name>A0A845EVP9_9BACL</name>
<dbReference type="Proteomes" id="UP000447833">
    <property type="component" value="Unassembled WGS sequence"/>
</dbReference>
<keyword evidence="3 4" id="KW-0975">Bacterial flagellum</keyword>
<gene>
    <name evidence="7" type="ORF">GLW07_03755</name>
</gene>